<accession>A0ABM9I0G4</accession>
<dbReference type="RefSeq" id="WP_084161867.1">
    <property type="nucleotide sequence ID" value="NZ_OX458333.1"/>
</dbReference>
<gene>
    <name evidence="5" type="ORF">MSZNOR_1743</name>
</gene>
<organism evidence="5 6">
    <name type="scientific">Methylocaldum szegediense</name>
    <dbReference type="NCBI Taxonomy" id="73780"/>
    <lineage>
        <taxon>Bacteria</taxon>
        <taxon>Pseudomonadati</taxon>
        <taxon>Pseudomonadota</taxon>
        <taxon>Gammaproteobacteria</taxon>
        <taxon>Methylococcales</taxon>
        <taxon>Methylococcaceae</taxon>
        <taxon>Methylocaldum</taxon>
    </lineage>
</organism>
<dbReference type="Pfam" id="PF13847">
    <property type="entry name" value="Methyltransf_31"/>
    <property type="match status" value="1"/>
</dbReference>
<dbReference type="PANTHER" id="PTHR43464">
    <property type="entry name" value="METHYLTRANSFERASE"/>
    <property type="match status" value="1"/>
</dbReference>
<sequence>MAPQVPDPSNAPAYAAKCRHSKPRHFSQGIHDRDRCPLLPVTDGFCETIFLTTKNQEQSWHMAGYSGSNYVLGRSDQETTRLQNQAQFYNSFTRWIFQQAGIRDGMKVLDIGSGAGDVSLLAAELVGPEGCVVGVDINSDVLEIARRRAKATGLNNVRFQAGDIRDIDLADDFDAVVGRLVLMYQDDPVAGVRKAINHLKSGGIVVFEELDARIPVLADPPSPILDAAIRWVWAVFEKSGARTRMGLNLYKTFQAAGLPAPTMQLFTPVGGGSDWAGYDLLADTLRSLLPKIMEYGIASADEVDIDSFAERFRNEFVRTGSVSNLPAHVGAWAIKP</sequence>
<dbReference type="InterPro" id="IPR025714">
    <property type="entry name" value="Methyltranfer_dom"/>
</dbReference>
<keyword evidence="6" id="KW-1185">Reference proteome</keyword>
<protein>
    <recommendedName>
        <fullName evidence="4">Methyltransferase domain-containing protein</fullName>
    </recommendedName>
</protein>
<keyword evidence="2" id="KW-0808">Transferase</keyword>
<proteinExistence type="predicted"/>
<evidence type="ECO:0000256" key="1">
    <source>
        <dbReference type="ARBA" id="ARBA00022603"/>
    </source>
</evidence>
<dbReference type="Proteomes" id="UP001162030">
    <property type="component" value="Chromosome"/>
</dbReference>
<evidence type="ECO:0000313" key="5">
    <source>
        <dbReference type="EMBL" id="CAI8809085.1"/>
    </source>
</evidence>
<reference evidence="5 6" key="1">
    <citation type="submission" date="2023-03" db="EMBL/GenBank/DDBJ databases">
        <authorList>
            <person name="Pearce D."/>
        </authorList>
    </citation>
    <scope>NUCLEOTIDE SEQUENCE [LARGE SCALE GENOMIC DNA]</scope>
    <source>
        <strain evidence="5">Msz</strain>
    </source>
</reference>
<feature type="domain" description="Methyltransferase" evidence="4">
    <location>
        <begin position="103"/>
        <end position="211"/>
    </location>
</feature>
<dbReference type="CDD" id="cd02440">
    <property type="entry name" value="AdoMet_MTases"/>
    <property type="match status" value="1"/>
</dbReference>
<dbReference type="InterPro" id="IPR029063">
    <property type="entry name" value="SAM-dependent_MTases_sf"/>
</dbReference>
<evidence type="ECO:0000256" key="2">
    <source>
        <dbReference type="ARBA" id="ARBA00022679"/>
    </source>
</evidence>
<dbReference type="EMBL" id="OX458333">
    <property type="protein sequence ID" value="CAI8809085.1"/>
    <property type="molecule type" value="Genomic_DNA"/>
</dbReference>
<dbReference type="PANTHER" id="PTHR43464:SF19">
    <property type="entry name" value="UBIQUINONE BIOSYNTHESIS O-METHYLTRANSFERASE, MITOCHONDRIAL"/>
    <property type="match status" value="1"/>
</dbReference>
<evidence type="ECO:0000313" key="6">
    <source>
        <dbReference type="Proteomes" id="UP001162030"/>
    </source>
</evidence>
<keyword evidence="3" id="KW-0949">S-adenosyl-L-methionine</keyword>
<dbReference type="SUPFAM" id="SSF53335">
    <property type="entry name" value="S-adenosyl-L-methionine-dependent methyltransferases"/>
    <property type="match status" value="1"/>
</dbReference>
<keyword evidence="1" id="KW-0489">Methyltransferase</keyword>
<evidence type="ECO:0000256" key="3">
    <source>
        <dbReference type="ARBA" id="ARBA00022691"/>
    </source>
</evidence>
<name>A0ABM9I0G4_9GAMM</name>
<evidence type="ECO:0000259" key="4">
    <source>
        <dbReference type="Pfam" id="PF13847"/>
    </source>
</evidence>
<dbReference type="Gene3D" id="3.40.50.150">
    <property type="entry name" value="Vaccinia Virus protein VP39"/>
    <property type="match status" value="1"/>
</dbReference>